<evidence type="ECO:0000256" key="1">
    <source>
        <dbReference type="SAM" id="MobiDB-lite"/>
    </source>
</evidence>
<accession>A0A4U5NK99</accession>
<reference evidence="2" key="1">
    <citation type="submission" date="2018-10" db="EMBL/GenBank/DDBJ databases">
        <title>Population genomic analysis revealed the cold adaptation of white poplar.</title>
        <authorList>
            <person name="Liu Y.-J."/>
        </authorList>
    </citation>
    <scope>NUCLEOTIDE SEQUENCE [LARGE SCALE GENOMIC DNA]</scope>
    <source>
        <strain evidence="2">PAL-ZL1</strain>
    </source>
</reference>
<organism evidence="2">
    <name type="scientific">Populus alba</name>
    <name type="common">White poplar</name>
    <dbReference type="NCBI Taxonomy" id="43335"/>
    <lineage>
        <taxon>Eukaryota</taxon>
        <taxon>Viridiplantae</taxon>
        <taxon>Streptophyta</taxon>
        <taxon>Embryophyta</taxon>
        <taxon>Tracheophyta</taxon>
        <taxon>Spermatophyta</taxon>
        <taxon>Magnoliopsida</taxon>
        <taxon>eudicotyledons</taxon>
        <taxon>Gunneridae</taxon>
        <taxon>Pentapetalae</taxon>
        <taxon>rosids</taxon>
        <taxon>fabids</taxon>
        <taxon>Malpighiales</taxon>
        <taxon>Salicaceae</taxon>
        <taxon>Saliceae</taxon>
        <taxon>Populus</taxon>
    </lineage>
</organism>
<comment type="caution">
    <text evidence="2">The sequence shown here is derived from an EMBL/GenBank/DDBJ whole genome shotgun (WGS) entry which is preliminary data.</text>
</comment>
<dbReference type="EMBL" id="RCHU01001022">
    <property type="protein sequence ID" value="TKR83877.1"/>
    <property type="molecule type" value="Genomic_DNA"/>
</dbReference>
<proteinExistence type="predicted"/>
<feature type="compositionally biased region" description="Basic and acidic residues" evidence="1">
    <location>
        <begin position="284"/>
        <end position="293"/>
    </location>
</feature>
<dbReference type="STRING" id="43335.A0A4U5NK99"/>
<dbReference type="PANTHER" id="PTHR37710">
    <property type="entry name" value="TRANSMEMBRANE PROTEIN"/>
    <property type="match status" value="1"/>
</dbReference>
<feature type="compositionally biased region" description="Polar residues" evidence="1">
    <location>
        <begin position="268"/>
        <end position="277"/>
    </location>
</feature>
<sequence>MGNPDNAGMSGLIGDEEGKCIAGFHGYIGWTTNIMVEADSLEAVHLIAVVASWFAKEFLLMESTAGTCRMSGRRRPLHACGVSSMEITRRAYREAKEINGPLGLVTKKLIRLASSASLLECVLRYECFFLAILSFVDDHIILALERKAEGIFPPSRYVFNMVDKLVQIVETLPAKFDSAANKFPILIHQIPFLDWALSCAICWLNFWLSILTHRGSETTKEKEIVVDINCNNNSIEQTIVQEEDSDAIEFQNHDGNETKVCFCPVSATSGSESQTGSPKVVKSTNKDAPEKGTGEGIQNSEESTKQMIQSTISSEETSSIEQMIHSTVSGEETSTKGETNESMKQKECIAEEETEEARASKEAAGEGGDNTAVIEGNLISLPENKKLTSISKEDPILALFESAWHI</sequence>
<dbReference type="AlphaFoldDB" id="A0A4U5NK99"/>
<gene>
    <name evidence="2" type="ORF">D5086_0000266480</name>
</gene>
<feature type="compositionally biased region" description="Basic and acidic residues" evidence="1">
    <location>
        <begin position="333"/>
        <end position="349"/>
    </location>
</feature>
<dbReference type="PANTHER" id="PTHR37710:SF1">
    <property type="entry name" value="TRANSMEMBRANE PROTEIN"/>
    <property type="match status" value="1"/>
</dbReference>
<name>A0A4U5NK99_POPAL</name>
<protein>
    <submittedName>
        <fullName evidence="2">Uncharacterized protein</fullName>
    </submittedName>
</protein>
<feature type="region of interest" description="Disordered" evidence="1">
    <location>
        <begin position="268"/>
        <end position="370"/>
    </location>
</feature>
<evidence type="ECO:0000313" key="2">
    <source>
        <dbReference type="EMBL" id="TKR83877.1"/>
    </source>
</evidence>
<feature type="compositionally biased region" description="Low complexity" evidence="1">
    <location>
        <begin position="307"/>
        <end position="324"/>
    </location>
</feature>